<dbReference type="GO" id="GO:0000160">
    <property type="term" value="P:phosphorelay signal transduction system"/>
    <property type="evidence" value="ECO:0007669"/>
    <property type="project" value="InterPro"/>
</dbReference>
<evidence type="ECO:0000256" key="2">
    <source>
        <dbReference type="PROSITE-ProRule" id="PRU00169"/>
    </source>
</evidence>
<dbReference type="InterPro" id="IPR011006">
    <property type="entry name" value="CheY-like_superfamily"/>
</dbReference>
<name>A0A4U1IVB0_9BACT</name>
<evidence type="ECO:0000313" key="4">
    <source>
        <dbReference type="EMBL" id="TKC98057.1"/>
    </source>
</evidence>
<dbReference type="Gene3D" id="3.40.50.2300">
    <property type="match status" value="1"/>
</dbReference>
<dbReference type="InterPro" id="IPR001789">
    <property type="entry name" value="Sig_transdc_resp-reg_receiver"/>
</dbReference>
<dbReference type="SMART" id="SM00448">
    <property type="entry name" value="REC"/>
    <property type="match status" value="1"/>
</dbReference>
<dbReference type="EMBL" id="SSMQ01000075">
    <property type="protein sequence ID" value="TKC98057.1"/>
    <property type="molecule type" value="Genomic_DNA"/>
</dbReference>
<keyword evidence="1 2" id="KW-0597">Phosphoprotein</keyword>
<dbReference type="Proteomes" id="UP000309215">
    <property type="component" value="Unassembled WGS sequence"/>
</dbReference>
<accession>A0A4U1IVB0</accession>
<evidence type="ECO:0000259" key="3">
    <source>
        <dbReference type="PROSITE" id="PS50110"/>
    </source>
</evidence>
<dbReference type="AlphaFoldDB" id="A0A4U1IVB0"/>
<dbReference type="Pfam" id="PF00072">
    <property type="entry name" value="Response_reg"/>
    <property type="match status" value="1"/>
</dbReference>
<feature type="domain" description="Response regulatory" evidence="3">
    <location>
        <begin position="11"/>
        <end position="126"/>
    </location>
</feature>
<organism evidence="4 5">
    <name type="scientific">Polyangium fumosum</name>
    <dbReference type="NCBI Taxonomy" id="889272"/>
    <lineage>
        <taxon>Bacteria</taxon>
        <taxon>Pseudomonadati</taxon>
        <taxon>Myxococcota</taxon>
        <taxon>Polyangia</taxon>
        <taxon>Polyangiales</taxon>
        <taxon>Polyangiaceae</taxon>
        <taxon>Polyangium</taxon>
    </lineage>
</organism>
<dbReference type="OrthoDB" id="5511653at2"/>
<reference evidence="4 5" key="1">
    <citation type="submission" date="2019-04" db="EMBL/GenBank/DDBJ databases">
        <authorList>
            <person name="Li Y."/>
            <person name="Wang J."/>
        </authorList>
    </citation>
    <scope>NUCLEOTIDE SEQUENCE [LARGE SCALE GENOMIC DNA]</scope>
    <source>
        <strain evidence="4 5">DSM 14668</strain>
    </source>
</reference>
<gene>
    <name evidence="4" type="ORF">E8A74_42725</name>
</gene>
<dbReference type="PROSITE" id="PS50110">
    <property type="entry name" value="RESPONSE_REGULATORY"/>
    <property type="match status" value="1"/>
</dbReference>
<feature type="modified residue" description="4-aspartylphosphate" evidence="2">
    <location>
        <position position="60"/>
    </location>
</feature>
<dbReference type="RefSeq" id="WP_136934909.1">
    <property type="nucleotide sequence ID" value="NZ_SSMQ01000075.1"/>
</dbReference>
<sequence>MTRLDMVGEARILLVDDDPVFGKEVLRRLLAEDLDAAFHQGPLGTLQAVRATRCELVVIDVNMPKVDGCLLVRMIRDAFGLGHTRVMLCSDMRSDMLAALAKALHVPFVAKSAGLDVLVENVRAALAEPRARADDTAGEVNLVCDSPCIPAPVRPESPMVERRWPTPRRARDR</sequence>
<proteinExistence type="predicted"/>
<comment type="caution">
    <text evidence="4">The sequence shown here is derived from an EMBL/GenBank/DDBJ whole genome shotgun (WGS) entry which is preliminary data.</text>
</comment>
<dbReference type="PANTHER" id="PTHR44591:SF23">
    <property type="entry name" value="CHEY SUBFAMILY"/>
    <property type="match status" value="1"/>
</dbReference>
<keyword evidence="5" id="KW-1185">Reference proteome</keyword>
<dbReference type="SUPFAM" id="SSF52172">
    <property type="entry name" value="CheY-like"/>
    <property type="match status" value="1"/>
</dbReference>
<protein>
    <submittedName>
        <fullName evidence="4">Response regulator transcription factor</fullName>
    </submittedName>
</protein>
<dbReference type="InterPro" id="IPR050595">
    <property type="entry name" value="Bact_response_regulator"/>
</dbReference>
<dbReference type="PANTHER" id="PTHR44591">
    <property type="entry name" value="STRESS RESPONSE REGULATOR PROTEIN 1"/>
    <property type="match status" value="1"/>
</dbReference>
<evidence type="ECO:0000313" key="5">
    <source>
        <dbReference type="Proteomes" id="UP000309215"/>
    </source>
</evidence>
<evidence type="ECO:0000256" key="1">
    <source>
        <dbReference type="ARBA" id="ARBA00022553"/>
    </source>
</evidence>